<proteinExistence type="inferred from homology"/>
<organism evidence="10 11">
    <name type="scientific">Symbiodinium pilosum</name>
    <name type="common">Dinoflagellate</name>
    <dbReference type="NCBI Taxonomy" id="2952"/>
    <lineage>
        <taxon>Eukaryota</taxon>
        <taxon>Sar</taxon>
        <taxon>Alveolata</taxon>
        <taxon>Dinophyceae</taxon>
        <taxon>Suessiales</taxon>
        <taxon>Symbiodiniaceae</taxon>
        <taxon>Symbiodinium</taxon>
    </lineage>
</organism>
<dbReference type="Proteomes" id="UP000649617">
    <property type="component" value="Unassembled WGS sequence"/>
</dbReference>
<protein>
    <recommendedName>
        <fullName evidence="3 8">Glucose-6-phosphate isomerase</fullName>
        <ecNumber evidence="3 8">5.3.1.9</ecNumber>
    </recommendedName>
</protein>
<dbReference type="OrthoDB" id="424111at2759"/>
<dbReference type="EC" id="5.3.1.9" evidence="3 8"/>
<dbReference type="SUPFAM" id="SSF55811">
    <property type="entry name" value="Nudix"/>
    <property type="match status" value="1"/>
</dbReference>
<dbReference type="GO" id="GO:0005829">
    <property type="term" value="C:cytosol"/>
    <property type="evidence" value="ECO:0007669"/>
    <property type="project" value="TreeGrafter"/>
</dbReference>
<keyword evidence="6 8" id="KW-0413">Isomerase</keyword>
<evidence type="ECO:0000256" key="8">
    <source>
        <dbReference type="RuleBase" id="RU000612"/>
    </source>
</evidence>
<keyword evidence="11" id="KW-1185">Reference proteome</keyword>
<dbReference type="FunFam" id="3.40.50.10490:FF:000021">
    <property type="entry name" value="Glucose-6-phosphate isomerase"/>
    <property type="match status" value="1"/>
</dbReference>
<dbReference type="GO" id="GO:0006094">
    <property type="term" value="P:gluconeogenesis"/>
    <property type="evidence" value="ECO:0007669"/>
    <property type="project" value="UniProtKB-KW"/>
</dbReference>
<dbReference type="PANTHER" id="PTHR11469:SF1">
    <property type="entry name" value="GLUCOSE-6-PHOSPHATE ISOMERASE"/>
    <property type="match status" value="1"/>
</dbReference>
<reference evidence="10" key="1">
    <citation type="submission" date="2021-02" db="EMBL/GenBank/DDBJ databases">
        <authorList>
            <person name="Dougan E. K."/>
            <person name="Rhodes N."/>
            <person name="Thang M."/>
            <person name="Chan C."/>
        </authorList>
    </citation>
    <scope>NUCLEOTIDE SEQUENCE</scope>
</reference>
<dbReference type="Pfam" id="PF00342">
    <property type="entry name" value="PGI"/>
    <property type="match status" value="2"/>
</dbReference>
<dbReference type="PROSITE" id="PS51463">
    <property type="entry name" value="P_GLUCOSE_ISOMERASE_3"/>
    <property type="match status" value="1"/>
</dbReference>
<dbReference type="Pfam" id="PF00293">
    <property type="entry name" value="NUDIX"/>
    <property type="match status" value="1"/>
</dbReference>
<dbReference type="GO" id="GO:0006096">
    <property type="term" value="P:glycolytic process"/>
    <property type="evidence" value="ECO:0007669"/>
    <property type="project" value="UniProtKB-UniPathway"/>
</dbReference>
<dbReference type="Gene3D" id="3.40.50.10490">
    <property type="entry name" value="Glucose-6-phosphate isomerase like protein, domain 1"/>
    <property type="match status" value="2"/>
</dbReference>
<dbReference type="InterPro" id="IPR035476">
    <property type="entry name" value="SIS_PGI_1"/>
</dbReference>
<dbReference type="InterPro" id="IPR018189">
    <property type="entry name" value="Phosphoglucose_isomerase_CS"/>
</dbReference>
<evidence type="ECO:0000259" key="9">
    <source>
        <dbReference type="PROSITE" id="PS51462"/>
    </source>
</evidence>
<keyword evidence="4 8" id="KW-0312">Gluconeogenesis</keyword>
<dbReference type="PROSITE" id="PS51462">
    <property type="entry name" value="NUDIX"/>
    <property type="match status" value="1"/>
</dbReference>
<dbReference type="AlphaFoldDB" id="A0A812JUS0"/>
<dbReference type="InterPro" id="IPR000086">
    <property type="entry name" value="NUDIX_hydrolase_dom"/>
</dbReference>
<dbReference type="CDD" id="cd05016">
    <property type="entry name" value="SIS_PGI_2"/>
    <property type="match status" value="1"/>
</dbReference>
<evidence type="ECO:0000313" key="11">
    <source>
        <dbReference type="Proteomes" id="UP000649617"/>
    </source>
</evidence>
<feature type="domain" description="Nudix hydrolase" evidence="9">
    <location>
        <begin position="671"/>
        <end position="811"/>
    </location>
</feature>
<dbReference type="GO" id="GO:0048029">
    <property type="term" value="F:monosaccharide binding"/>
    <property type="evidence" value="ECO:0007669"/>
    <property type="project" value="TreeGrafter"/>
</dbReference>
<comment type="catalytic activity">
    <reaction evidence="7 8">
        <text>alpha-D-glucose 6-phosphate = beta-D-fructose 6-phosphate</text>
        <dbReference type="Rhea" id="RHEA:11816"/>
        <dbReference type="ChEBI" id="CHEBI:57634"/>
        <dbReference type="ChEBI" id="CHEBI:58225"/>
        <dbReference type="EC" id="5.3.1.9"/>
    </reaction>
</comment>
<accession>A0A812JUS0</accession>
<sequence length="828" mass="90001">TQPQKAPDMDAEPQGPVKIRRKGGKLYEVTHKAVAIRYLPSTTADMVGTRILGQLVELFEDSADGKWRKMEDAESGLQVFRALMSCSVLHWCLCRMPMPAASCGMDGVAGMRKLAWAAVAATAAEESECANGDIVRSDALGSLSGLTVDARRMRLPSAPPLHEAFESMERKQIQTKAGKRVPEHGNISSLLLLGIGGSALGPQLLSEALGPGSRRIAFLDNTDPDGFYAVLSTIDAASTWVLVVSKSGGTVETRNALVETKAFFASRGVDCARHLLAVTCAGSRLDKLAMEESWHDRLHVWDFVGGRTSWTSAVGLLPAALLGLEWRSLLRGAAACDAVTRTFSTENPAILLARSWHALTGRAMVVLPYRDRLQLFGRYLQQLVMESLGKAKNLQGALVNHGLTVYGNKGSTDQHALLQQLLDGPDDFFALFIAALEGAHDKESKEVEVGVTSSDYLLAFLLGTRRALTRAGRRSLTITLQRVDAFHLGVLIALFERAVGLYAALIGVNAYNQPAVESGKRAAADVLSLMRSLGNNVTLAAEDAEPDDLEMLREYLALPSRLGALLRAVEDVELLVSIPRDKTVGGFLESSSSPGIGGGEQLEPLAGCLKRVLQDGWNVTPCWPSPWGPYDAGQVGAAPSHPSWSDPVDIYDADSKHLGVRTAWEAQTTCLWHRTVYVVPRLLDGRVLFQRRADWKWRMGGFWDLGASETVEVAEDLPTAAQRAVHEELGSRAVLPALSECCRLNTGWSGAMPKMQLCQLDQNIVYTALGNLSADAGERDEEVDALEYWSLEDYIREADLNRYKFAPWAHALIVGCPRCFGTVSAEEL</sequence>
<dbReference type="InterPro" id="IPR046348">
    <property type="entry name" value="SIS_dom_sf"/>
</dbReference>
<dbReference type="HAMAP" id="MF_00473">
    <property type="entry name" value="G6P_isomerase"/>
    <property type="match status" value="1"/>
</dbReference>
<dbReference type="InterPro" id="IPR035482">
    <property type="entry name" value="SIS_PGI_2"/>
</dbReference>
<name>A0A812JUS0_SYMPI</name>
<evidence type="ECO:0000256" key="2">
    <source>
        <dbReference type="ARBA" id="ARBA00006604"/>
    </source>
</evidence>
<comment type="similarity">
    <text evidence="2 8">Belongs to the GPI family.</text>
</comment>
<dbReference type="GO" id="GO:0097367">
    <property type="term" value="F:carbohydrate derivative binding"/>
    <property type="evidence" value="ECO:0007669"/>
    <property type="project" value="InterPro"/>
</dbReference>
<dbReference type="PROSITE" id="PS00174">
    <property type="entry name" value="P_GLUCOSE_ISOMERASE_2"/>
    <property type="match status" value="1"/>
</dbReference>
<comment type="pathway">
    <text evidence="1 8">Carbohydrate degradation; glycolysis; D-glyceraldehyde 3-phosphate and glycerone phosphate from D-glucose: step 2/4.</text>
</comment>
<dbReference type="SUPFAM" id="SSF53697">
    <property type="entry name" value="SIS domain"/>
    <property type="match status" value="1"/>
</dbReference>
<dbReference type="EMBL" id="CAJNIZ010002803">
    <property type="protein sequence ID" value="CAE7214713.1"/>
    <property type="molecule type" value="Genomic_DNA"/>
</dbReference>
<dbReference type="PANTHER" id="PTHR11469">
    <property type="entry name" value="GLUCOSE-6-PHOSPHATE ISOMERASE"/>
    <property type="match status" value="1"/>
</dbReference>
<keyword evidence="5 8" id="KW-0324">Glycolysis</keyword>
<evidence type="ECO:0000256" key="4">
    <source>
        <dbReference type="ARBA" id="ARBA00022432"/>
    </source>
</evidence>
<dbReference type="PRINTS" id="PR00662">
    <property type="entry name" value="G6PISOMERASE"/>
</dbReference>
<dbReference type="GO" id="GO:0004347">
    <property type="term" value="F:glucose-6-phosphate isomerase activity"/>
    <property type="evidence" value="ECO:0007669"/>
    <property type="project" value="UniProtKB-EC"/>
</dbReference>
<evidence type="ECO:0000256" key="7">
    <source>
        <dbReference type="ARBA" id="ARBA00029321"/>
    </source>
</evidence>
<comment type="caution">
    <text evidence="10">The sequence shown here is derived from an EMBL/GenBank/DDBJ whole genome shotgun (WGS) entry which is preliminary data.</text>
</comment>
<dbReference type="InterPro" id="IPR001672">
    <property type="entry name" value="G6P_Isomerase"/>
</dbReference>
<dbReference type="GO" id="GO:0051156">
    <property type="term" value="P:glucose 6-phosphate metabolic process"/>
    <property type="evidence" value="ECO:0007669"/>
    <property type="project" value="TreeGrafter"/>
</dbReference>
<evidence type="ECO:0000256" key="1">
    <source>
        <dbReference type="ARBA" id="ARBA00004926"/>
    </source>
</evidence>
<evidence type="ECO:0000313" key="10">
    <source>
        <dbReference type="EMBL" id="CAE7214713.1"/>
    </source>
</evidence>
<gene>
    <name evidence="10" type="primary">pgi</name>
    <name evidence="10" type="ORF">SPIL2461_LOCUS2521</name>
</gene>
<dbReference type="UniPathway" id="UPA00109">
    <property type="reaction ID" value="UER00181"/>
</dbReference>
<evidence type="ECO:0000256" key="3">
    <source>
        <dbReference type="ARBA" id="ARBA00011952"/>
    </source>
</evidence>
<feature type="non-terminal residue" evidence="10">
    <location>
        <position position="828"/>
    </location>
</feature>
<evidence type="ECO:0000256" key="6">
    <source>
        <dbReference type="ARBA" id="ARBA00023235"/>
    </source>
</evidence>
<dbReference type="Gene3D" id="3.90.79.10">
    <property type="entry name" value="Nucleoside Triphosphate Pyrophosphohydrolase"/>
    <property type="match status" value="1"/>
</dbReference>
<dbReference type="InterPro" id="IPR015797">
    <property type="entry name" value="NUDIX_hydrolase-like_dom_sf"/>
</dbReference>
<evidence type="ECO:0000256" key="5">
    <source>
        <dbReference type="ARBA" id="ARBA00023152"/>
    </source>
</evidence>
<dbReference type="CDD" id="cd05015">
    <property type="entry name" value="SIS_PGI_1"/>
    <property type="match status" value="1"/>
</dbReference>